<dbReference type="GO" id="GO:0003700">
    <property type="term" value="F:DNA-binding transcription factor activity"/>
    <property type="evidence" value="ECO:0007669"/>
    <property type="project" value="InterPro"/>
</dbReference>
<evidence type="ECO:0000259" key="5">
    <source>
        <dbReference type="Pfam" id="PF04198"/>
    </source>
</evidence>
<organism evidence="7 8">
    <name type="scientific">Varibaculum cambriense</name>
    <dbReference type="NCBI Taxonomy" id="184870"/>
    <lineage>
        <taxon>Bacteria</taxon>
        <taxon>Bacillati</taxon>
        <taxon>Actinomycetota</taxon>
        <taxon>Actinomycetes</taxon>
        <taxon>Actinomycetales</taxon>
        <taxon>Actinomycetaceae</taxon>
        <taxon>Varibaculum</taxon>
    </lineage>
</organism>
<dbReference type="PANTHER" id="PTHR34294">
    <property type="entry name" value="TRANSCRIPTIONAL REGULATOR-RELATED"/>
    <property type="match status" value="1"/>
</dbReference>
<dbReference type="Pfam" id="PF04198">
    <property type="entry name" value="Sugar-bind"/>
    <property type="match status" value="1"/>
</dbReference>
<dbReference type="EMBL" id="JAKNHJ010000004">
    <property type="protein sequence ID" value="MCG4617427.1"/>
    <property type="molecule type" value="Genomic_DNA"/>
</dbReference>
<dbReference type="RefSeq" id="WP_238127665.1">
    <property type="nucleotide sequence ID" value="NZ_JAKNHJ010000004.1"/>
</dbReference>
<dbReference type="Proteomes" id="UP001200537">
    <property type="component" value="Unassembled WGS sequence"/>
</dbReference>
<dbReference type="Gene3D" id="1.10.10.10">
    <property type="entry name" value="Winged helix-like DNA-binding domain superfamily/Winged helix DNA-binding domain"/>
    <property type="match status" value="1"/>
</dbReference>
<sequence>MPVNLSRKDIQAIDAAKAYYGGLPQNEVAARLGISRPTVSKLLRYARAKGYVKITVNDPRLADSSTAKALISRFGLEEAVVVYPSAPADNEVRKALGEAGARMVEKVIKDGDTVGVSWSRTVEEISKNLTAQPRKQVEIVQLRGGVGGFARGQSEIEAVNRFAEAFKAKAHLLGAPTVFQSAEAKEAMTKEKQVASALKRGRDSRVAVFTVGDAAKSSYLLTLPTLSRDVKLFLEQKAVGDICSRFIDTHGRVCLPELNDRTMAITLAQLRRIPEKIMVAGGGAKVAIIRVALEHGYANRLVIDAATAAQVLDMRAN</sequence>
<evidence type="ECO:0000256" key="2">
    <source>
        <dbReference type="ARBA" id="ARBA00023015"/>
    </source>
</evidence>
<dbReference type="GO" id="GO:0030246">
    <property type="term" value="F:carbohydrate binding"/>
    <property type="evidence" value="ECO:0007669"/>
    <property type="project" value="InterPro"/>
</dbReference>
<accession>A0AAJ1BAN7</accession>
<evidence type="ECO:0000256" key="3">
    <source>
        <dbReference type="ARBA" id="ARBA00023125"/>
    </source>
</evidence>
<keyword evidence="3" id="KW-0238">DNA-binding</keyword>
<dbReference type="InterPro" id="IPR036390">
    <property type="entry name" value="WH_DNA-bd_sf"/>
</dbReference>
<dbReference type="Pfam" id="PF12802">
    <property type="entry name" value="MarR_2"/>
    <property type="match status" value="1"/>
</dbReference>
<evidence type="ECO:0000259" key="6">
    <source>
        <dbReference type="Pfam" id="PF12802"/>
    </source>
</evidence>
<keyword evidence="4" id="KW-0804">Transcription</keyword>
<dbReference type="InterPro" id="IPR007324">
    <property type="entry name" value="Sugar-bd_dom_put"/>
</dbReference>
<keyword evidence="2" id="KW-0805">Transcription regulation</keyword>
<evidence type="ECO:0000313" key="7">
    <source>
        <dbReference type="EMBL" id="MCG4617427.1"/>
    </source>
</evidence>
<proteinExistence type="inferred from homology"/>
<dbReference type="InterPro" id="IPR000835">
    <property type="entry name" value="HTH_MarR-typ"/>
</dbReference>
<feature type="domain" description="HTH marR-type" evidence="6">
    <location>
        <begin position="21"/>
        <end position="55"/>
    </location>
</feature>
<dbReference type="Gene3D" id="3.40.50.1360">
    <property type="match status" value="1"/>
</dbReference>
<evidence type="ECO:0000256" key="1">
    <source>
        <dbReference type="ARBA" id="ARBA00010466"/>
    </source>
</evidence>
<dbReference type="SUPFAM" id="SSF46785">
    <property type="entry name" value="Winged helix' DNA-binding domain"/>
    <property type="match status" value="1"/>
</dbReference>
<dbReference type="AlphaFoldDB" id="A0AAJ1BAN7"/>
<protein>
    <submittedName>
        <fullName evidence="7">Sugar-binding transcriptional regulator</fullName>
    </submittedName>
</protein>
<comment type="similarity">
    <text evidence="1">Belongs to the SorC transcriptional regulatory family.</text>
</comment>
<dbReference type="PANTHER" id="PTHR34294:SF1">
    <property type="entry name" value="TRANSCRIPTIONAL REGULATOR LSRR"/>
    <property type="match status" value="1"/>
</dbReference>
<feature type="domain" description="Sugar-binding" evidence="5">
    <location>
        <begin position="65"/>
        <end position="312"/>
    </location>
</feature>
<dbReference type="GO" id="GO:0003677">
    <property type="term" value="F:DNA binding"/>
    <property type="evidence" value="ECO:0007669"/>
    <property type="project" value="UniProtKB-KW"/>
</dbReference>
<dbReference type="InterPro" id="IPR036388">
    <property type="entry name" value="WH-like_DNA-bd_sf"/>
</dbReference>
<evidence type="ECO:0000313" key="8">
    <source>
        <dbReference type="Proteomes" id="UP001200537"/>
    </source>
</evidence>
<evidence type="ECO:0000256" key="4">
    <source>
        <dbReference type="ARBA" id="ARBA00023163"/>
    </source>
</evidence>
<reference evidence="7" key="1">
    <citation type="submission" date="2022-01" db="EMBL/GenBank/DDBJ databases">
        <title>Collection of gut derived symbiotic bacterial strains cultured from healthy donors.</title>
        <authorList>
            <person name="Lin H."/>
            <person name="Kohout C."/>
            <person name="Waligurski E."/>
            <person name="Pamer E.G."/>
        </authorList>
    </citation>
    <scope>NUCLEOTIDE SEQUENCE</scope>
    <source>
        <strain evidence="7">DFI.7.46</strain>
    </source>
</reference>
<name>A0AAJ1BAN7_9ACTO</name>
<dbReference type="InterPro" id="IPR037171">
    <property type="entry name" value="NagB/RpiA_transferase-like"/>
</dbReference>
<dbReference type="InterPro" id="IPR051054">
    <property type="entry name" value="SorC_transcr_regulators"/>
</dbReference>
<comment type="caution">
    <text evidence="7">The sequence shown here is derived from an EMBL/GenBank/DDBJ whole genome shotgun (WGS) entry which is preliminary data.</text>
</comment>
<gene>
    <name evidence="7" type="ORF">L0M99_02810</name>
</gene>
<dbReference type="SUPFAM" id="SSF100950">
    <property type="entry name" value="NagB/RpiA/CoA transferase-like"/>
    <property type="match status" value="1"/>
</dbReference>